<dbReference type="Proteomes" id="UP000823749">
    <property type="component" value="Chromosome 7"/>
</dbReference>
<feature type="signal peptide" evidence="1">
    <location>
        <begin position="1"/>
        <end position="24"/>
    </location>
</feature>
<organism evidence="2 3">
    <name type="scientific">Rhododendron griersonianum</name>
    <dbReference type="NCBI Taxonomy" id="479676"/>
    <lineage>
        <taxon>Eukaryota</taxon>
        <taxon>Viridiplantae</taxon>
        <taxon>Streptophyta</taxon>
        <taxon>Embryophyta</taxon>
        <taxon>Tracheophyta</taxon>
        <taxon>Spermatophyta</taxon>
        <taxon>Magnoliopsida</taxon>
        <taxon>eudicotyledons</taxon>
        <taxon>Gunneridae</taxon>
        <taxon>Pentapetalae</taxon>
        <taxon>asterids</taxon>
        <taxon>Ericales</taxon>
        <taxon>Ericaceae</taxon>
        <taxon>Ericoideae</taxon>
        <taxon>Rhodoreae</taxon>
        <taxon>Rhododendron</taxon>
    </lineage>
</organism>
<keyword evidence="3" id="KW-1185">Reference proteome</keyword>
<dbReference type="AlphaFoldDB" id="A0AAV6JKN2"/>
<reference evidence="2" key="1">
    <citation type="submission" date="2020-08" db="EMBL/GenBank/DDBJ databases">
        <title>Plant Genome Project.</title>
        <authorList>
            <person name="Zhang R.-G."/>
        </authorList>
    </citation>
    <scope>NUCLEOTIDE SEQUENCE</scope>
    <source>
        <strain evidence="2">WSP0</strain>
        <tissue evidence="2">Leaf</tissue>
    </source>
</reference>
<comment type="caution">
    <text evidence="2">The sequence shown here is derived from an EMBL/GenBank/DDBJ whole genome shotgun (WGS) entry which is preliminary data.</text>
</comment>
<gene>
    <name evidence="2" type="ORF">RHGRI_021559</name>
</gene>
<evidence type="ECO:0000313" key="2">
    <source>
        <dbReference type="EMBL" id="KAG5541766.1"/>
    </source>
</evidence>
<dbReference type="EMBL" id="JACTNZ010000007">
    <property type="protein sequence ID" value="KAG5541766.1"/>
    <property type="molecule type" value="Genomic_DNA"/>
</dbReference>
<name>A0AAV6JKN2_9ERIC</name>
<evidence type="ECO:0000256" key="1">
    <source>
        <dbReference type="SAM" id="SignalP"/>
    </source>
</evidence>
<keyword evidence="1" id="KW-0732">Signal</keyword>
<sequence length="224" mass="24692">MISGRPSGFLLLILVLRILRRALGVVVDLSVVVTRGGGGAPPVVVVVGGIVRQWCPSLKSGEENLVNQVVEIHVGRSSWSGDSIFGDLLPFHGFCFHPLPILSNHEVSHKPLHFLHFYLSYLHAQSPVLAKEPTVCGLLCPSRPTYHWNSSNNTFKNRIPAAMGQEPSNRWMSDDFLLRRPSYNSPLSLISASNSDGKIADSPNTKSGLIAHIRQKLYKFCQNC</sequence>
<feature type="chain" id="PRO_5043921820" evidence="1">
    <location>
        <begin position="25"/>
        <end position="224"/>
    </location>
</feature>
<accession>A0AAV6JKN2</accession>
<proteinExistence type="predicted"/>
<protein>
    <submittedName>
        <fullName evidence="2">Uncharacterized protein</fullName>
    </submittedName>
</protein>
<evidence type="ECO:0000313" key="3">
    <source>
        <dbReference type="Proteomes" id="UP000823749"/>
    </source>
</evidence>